<organism evidence="1 2">
    <name type="scientific">Triplophysa rosa</name>
    <name type="common">Cave loach</name>
    <dbReference type="NCBI Taxonomy" id="992332"/>
    <lineage>
        <taxon>Eukaryota</taxon>
        <taxon>Metazoa</taxon>
        <taxon>Chordata</taxon>
        <taxon>Craniata</taxon>
        <taxon>Vertebrata</taxon>
        <taxon>Euteleostomi</taxon>
        <taxon>Actinopterygii</taxon>
        <taxon>Neopterygii</taxon>
        <taxon>Teleostei</taxon>
        <taxon>Ostariophysi</taxon>
        <taxon>Cypriniformes</taxon>
        <taxon>Nemacheilidae</taxon>
        <taxon>Triplophysa</taxon>
    </lineage>
</organism>
<comment type="caution">
    <text evidence="1">The sequence shown here is derived from an EMBL/GenBank/DDBJ whole genome shotgun (WGS) entry which is preliminary data.</text>
</comment>
<dbReference type="AlphaFoldDB" id="A0A9W7TQP3"/>
<dbReference type="Proteomes" id="UP001059041">
    <property type="component" value="Linkage Group LG14"/>
</dbReference>
<dbReference type="EMBL" id="JAFHDT010000014">
    <property type="protein sequence ID" value="KAI7800422.1"/>
    <property type="molecule type" value="Genomic_DNA"/>
</dbReference>
<reference evidence="1" key="1">
    <citation type="submission" date="2021-02" db="EMBL/GenBank/DDBJ databases">
        <title>Comparative genomics reveals that relaxation of natural selection precedes convergent phenotypic evolution of cavefish.</title>
        <authorList>
            <person name="Peng Z."/>
        </authorList>
    </citation>
    <scope>NUCLEOTIDE SEQUENCE</scope>
    <source>
        <tissue evidence="1">Muscle</tissue>
    </source>
</reference>
<name>A0A9W7TQP3_TRIRA</name>
<sequence length="93" mass="10072">MAPCVFQQVHLADYTAGLSTRRTKICVVERYSGADRPQLDPQLTLCQDGLVLIASGHQRGNAGSASGAWRFGYVRTTFEMADSLTAVHSDSVL</sequence>
<evidence type="ECO:0000313" key="2">
    <source>
        <dbReference type="Proteomes" id="UP001059041"/>
    </source>
</evidence>
<keyword evidence="2" id="KW-1185">Reference proteome</keyword>
<proteinExistence type="predicted"/>
<evidence type="ECO:0000313" key="1">
    <source>
        <dbReference type="EMBL" id="KAI7800422.1"/>
    </source>
</evidence>
<accession>A0A9W7TQP3</accession>
<protein>
    <submittedName>
        <fullName evidence="1">Uncharacterized protein</fullName>
    </submittedName>
</protein>
<gene>
    <name evidence="1" type="ORF">IRJ41_002858</name>
</gene>